<feature type="signal peptide" evidence="1">
    <location>
        <begin position="1"/>
        <end position="24"/>
    </location>
</feature>
<accession>A0ABU4RYJ2</accession>
<evidence type="ECO:0000313" key="3">
    <source>
        <dbReference type="Proteomes" id="UP001273505"/>
    </source>
</evidence>
<keyword evidence="1" id="KW-0732">Signal</keyword>
<evidence type="ECO:0000256" key="1">
    <source>
        <dbReference type="SAM" id="SignalP"/>
    </source>
</evidence>
<protein>
    <recommendedName>
        <fullName evidence="4">DUF4189 domain-containing protein</fullName>
    </recommendedName>
</protein>
<reference evidence="2 3" key="1">
    <citation type="submission" date="2023-11" db="EMBL/GenBank/DDBJ databases">
        <title>Gilvimarinus fulvus sp. nov., isolated from the surface of Kelp.</title>
        <authorList>
            <person name="Sun Y.Y."/>
            <person name="Gong Y."/>
            <person name="Du Z.J."/>
        </authorList>
    </citation>
    <scope>NUCLEOTIDE SEQUENCE [LARGE SCALE GENOMIC DNA]</scope>
    <source>
        <strain evidence="2 3">SDUM040013</strain>
    </source>
</reference>
<gene>
    <name evidence="2" type="ORF">SCD92_04935</name>
</gene>
<dbReference type="Proteomes" id="UP001273505">
    <property type="component" value="Unassembled WGS sequence"/>
</dbReference>
<sequence>MKNSLLYLFCLFLSTFLIFSQVKALEEVVVTGTRPSNDGNYWGDWDDPLNPMASGTRYGTTMSADAAIQKMCSKRRGKVNAHLAKCEYKSKQYYTDAIDACEQVTDSSWSLGVESVKIKFVSIDVSYTISARSHAQCLAIAEAKRDSKIGKCVVDNVHLENKNRDGCYGIQDF</sequence>
<proteinExistence type="predicted"/>
<feature type="chain" id="PRO_5045647209" description="DUF4189 domain-containing protein" evidence="1">
    <location>
        <begin position="25"/>
        <end position="173"/>
    </location>
</feature>
<dbReference type="RefSeq" id="WP_319835062.1">
    <property type="nucleotide sequence ID" value="NZ_JAXAFO010000006.1"/>
</dbReference>
<keyword evidence="3" id="KW-1185">Reference proteome</keyword>
<evidence type="ECO:0000313" key="2">
    <source>
        <dbReference type="EMBL" id="MDX6848693.1"/>
    </source>
</evidence>
<dbReference type="EMBL" id="JAXAFO010000006">
    <property type="protein sequence ID" value="MDX6848693.1"/>
    <property type="molecule type" value="Genomic_DNA"/>
</dbReference>
<evidence type="ECO:0008006" key="4">
    <source>
        <dbReference type="Google" id="ProtNLM"/>
    </source>
</evidence>
<comment type="caution">
    <text evidence="2">The sequence shown here is derived from an EMBL/GenBank/DDBJ whole genome shotgun (WGS) entry which is preliminary data.</text>
</comment>
<name>A0ABU4RYJ2_9GAMM</name>
<organism evidence="2 3">
    <name type="scientific">Gilvimarinus gilvus</name>
    <dbReference type="NCBI Taxonomy" id="3058038"/>
    <lineage>
        <taxon>Bacteria</taxon>
        <taxon>Pseudomonadati</taxon>
        <taxon>Pseudomonadota</taxon>
        <taxon>Gammaproteobacteria</taxon>
        <taxon>Cellvibrionales</taxon>
        <taxon>Cellvibrionaceae</taxon>
        <taxon>Gilvimarinus</taxon>
    </lineage>
</organism>